<dbReference type="NCBIfam" id="NF000996">
    <property type="entry name" value="PRK00105.1"/>
    <property type="match status" value="1"/>
</dbReference>
<dbReference type="CDD" id="cd02439">
    <property type="entry name" value="DMB-PRT_CobT"/>
    <property type="match status" value="1"/>
</dbReference>
<gene>
    <name evidence="10 11" type="primary">cobT</name>
    <name evidence="11" type="ORF">MD535_03610</name>
</gene>
<comment type="function">
    <text evidence="10">Catalyzes the synthesis of alpha-ribazole-5'-phosphate from nicotinate mononucleotide (NAMN) and 5,6-dimethylbenzimidazole (DMB).</text>
</comment>
<dbReference type="PANTHER" id="PTHR43463">
    <property type="entry name" value="NICOTINATE-NUCLEOTIDE--DIMETHYLBENZIMIDAZOLE PHOSPHORIBOSYLTRANSFERASE"/>
    <property type="match status" value="1"/>
</dbReference>
<evidence type="ECO:0000256" key="4">
    <source>
        <dbReference type="ARBA" id="ARBA00015486"/>
    </source>
</evidence>
<evidence type="ECO:0000256" key="5">
    <source>
        <dbReference type="ARBA" id="ARBA00022573"/>
    </source>
</evidence>
<dbReference type="InterPro" id="IPR017846">
    <property type="entry name" value="Nict_dMeBzImd_PRibTrfase_bact"/>
</dbReference>
<evidence type="ECO:0000256" key="3">
    <source>
        <dbReference type="ARBA" id="ARBA00011991"/>
    </source>
</evidence>
<sequence>MLDKQFDAQIQHRIDQKTKPLGALGALENVAFQLAQIQSNRTGKLAPSISIDAPSVIVFAGDHGIANQGVSIAPSSVTQQMVLNFLAGGAAINCFCRTNHLAFSVVDCGMEAAVESDSQDLIVSRVAASTHDFSVQAAMSMEHVAQGLSSGSEIVTRKVEAGCELLIFGEMGIGNTSSASALLSSIAHVPVEQSVGFGTGITLQQLSRKRDLVQLGIERCADKSVMEVLSEVGGHEIVHMVGAFISAAEHKIPVLVDGFIVSVAALVATKMVPETRDYMIFSHRSDEGAHKLVLERMQARPLLDLSLRLGEGTGAALAYPLLACAVEFYNHMASFESAGVTV</sequence>
<evidence type="ECO:0000256" key="9">
    <source>
        <dbReference type="ARBA" id="ARBA00047340"/>
    </source>
</evidence>
<dbReference type="PANTHER" id="PTHR43463:SF1">
    <property type="entry name" value="NICOTINATE-NUCLEOTIDE--DIMETHYLBENZIMIDAZOLE PHOSPHORIBOSYLTRANSFERASE"/>
    <property type="match status" value="1"/>
</dbReference>
<dbReference type="AlphaFoldDB" id="A0A9X3CKW8"/>
<dbReference type="Gene3D" id="3.40.50.10210">
    <property type="match status" value="1"/>
</dbReference>
<organism evidence="11 12">
    <name type="scientific">Vibrio qingdaonensis</name>
    <dbReference type="NCBI Taxonomy" id="2829491"/>
    <lineage>
        <taxon>Bacteria</taxon>
        <taxon>Pseudomonadati</taxon>
        <taxon>Pseudomonadota</taxon>
        <taxon>Gammaproteobacteria</taxon>
        <taxon>Vibrionales</taxon>
        <taxon>Vibrionaceae</taxon>
        <taxon>Vibrio</taxon>
    </lineage>
</organism>
<comment type="caution">
    <text evidence="11">The sequence shown here is derived from an EMBL/GenBank/DDBJ whole genome shotgun (WGS) entry which is preliminary data.</text>
</comment>
<comment type="similarity">
    <text evidence="2 10">Belongs to the CobT family.</text>
</comment>
<dbReference type="EC" id="2.4.2.21" evidence="3 10"/>
<evidence type="ECO:0000256" key="6">
    <source>
        <dbReference type="ARBA" id="ARBA00022676"/>
    </source>
</evidence>
<evidence type="ECO:0000256" key="2">
    <source>
        <dbReference type="ARBA" id="ARBA00007110"/>
    </source>
</evidence>
<comment type="pathway">
    <text evidence="1 10">Nucleoside biosynthesis; alpha-ribazole biosynthesis; alpha-ribazole from 5,6-dimethylbenzimidazole: step 1/2.</text>
</comment>
<dbReference type="SUPFAM" id="SSF52733">
    <property type="entry name" value="Nicotinate mononucleotide:5,6-dimethylbenzimidazole phosphoribosyltransferase (CobT)"/>
    <property type="match status" value="1"/>
</dbReference>
<dbReference type="RefSeq" id="WP_265673557.1">
    <property type="nucleotide sequence ID" value="NZ_JAKRRY010000002.1"/>
</dbReference>
<dbReference type="FunFam" id="3.40.50.10210:FF:000001">
    <property type="entry name" value="Nicotinate-nucleotide--dimethylbenzimidazole phosphoribosyltransferase"/>
    <property type="match status" value="1"/>
</dbReference>
<accession>A0A9X3CKW8</accession>
<evidence type="ECO:0000256" key="1">
    <source>
        <dbReference type="ARBA" id="ARBA00005049"/>
    </source>
</evidence>
<keyword evidence="7 10" id="KW-0808">Transferase</keyword>
<evidence type="ECO:0000256" key="8">
    <source>
        <dbReference type="ARBA" id="ARBA00030686"/>
    </source>
</evidence>
<evidence type="ECO:0000313" key="12">
    <source>
        <dbReference type="Proteomes" id="UP001155587"/>
    </source>
</evidence>
<evidence type="ECO:0000256" key="7">
    <source>
        <dbReference type="ARBA" id="ARBA00022679"/>
    </source>
</evidence>
<reference evidence="11" key="1">
    <citation type="submission" date="2022-02" db="EMBL/GenBank/DDBJ databases">
        <title>Vibrio sp. nov, a new bacterium isolated from seawater.</title>
        <authorList>
            <person name="Yuan Y."/>
        </authorList>
    </citation>
    <scope>NUCLEOTIDE SEQUENCE</scope>
    <source>
        <strain evidence="11">ZSDZ65</strain>
    </source>
</reference>
<dbReference type="Proteomes" id="UP001155587">
    <property type="component" value="Unassembled WGS sequence"/>
</dbReference>
<evidence type="ECO:0000256" key="10">
    <source>
        <dbReference type="HAMAP-Rule" id="MF_00230"/>
    </source>
</evidence>
<dbReference type="GO" id="GO:0008939">
    <property type="term" value="F:nicotinate-nucleotide-dimethylbenzimidazole phosphoribosyltransferase activity"/>
    <property type="evidence" value="ECO:0007669"/>
    <property type="project" value="UniProtKB-UniRule"/>
</dbReference>
<comment type="catalytic activity">
    <reaction evidence="9 10">
        <text>5,6-dimethylbenzimidazole + nicotinate beta-D-ribonucleotide = alpha-ribazole 5'-phosphate + nicotinate + H(+)</text>
        <dbReference type="Rhea" id="RHEA:11196"/>
        <dbReference type="ChEBI" id="CHEBI:15378"/>
        <dbReference type="ChEBI" id="CHEBI:15890"/>
        <dbReference type="ChEBI" id="CHEBI:32544"/>
        <dbReference type="ChEBI" id="CHEBI:57502"/>
        <dbReference type="ChEBI" id="CHEBI:57918"/>
        <dbReference type="EC" id="2.4.2.21"/>
    </reaction>
</comment>
<dbReference type="HAMAP" id="MF_00230">
    <property type="entry name" value="CobT"/>
    <property type="match status" value="1"/>
</dbReference>
<dbReference type="NCBIfam" id="TIGR03160">
    <property type="entry name" value="cobT_DBIPRT"/>
    <property type="match status" value="1"/>
</dbReference>
<evidence type="ECO:0000313" key="11">
    <source>
        <dbReference type="EMBL" id="MCW8345115.1"/>
    </source>
</evidence>
<dbReference type="InterPro" id="IPR023195">
    <property type="entry name" value="Nict_dMeBzImd_PRibTrfase_N"/>
</dbReference>
<dbReference type="Pfam" id="PF02277">
    <property type="entry name" value="DBI_PRT"/>
    <property type="match status" value="1"/>
</dbReference>
<dbReference type="GO" id="GO:0009236">
    <property type="term" value="P:cobalamin biosynthetic process"/>
    <property type="evidence" value="ECO:0007669"/>
    <property type="project" value="UniProtKB-UniRule"/>
</dbReference>
<keyword evidence="5 10" id="KW-0169">Cobalamin biosynthesis</keyword>
<name>A0A9X3CKW8_9VIBR</name>
<dbReference type="InterPro" id="IPR003200">
    <property type="entry name" value="Nict_dMeBzImd_PRibTrfase"/>
</dbReference>
<keyword evidence="6 10" id="KW-0328">Glycosyltransferase</keyword>
<dbReference type="EMBL" id="JAKRRY010000002">
    <property type="protein sequence ID" value="MCW8345115.1"/>
    <property type="molecule type" value="Genomic_DNA"/>
</dbReference>
<dbReference type="InterPro" id="IPR036087">
    <property type="entry name" value="Nict_dMeBzImd_PRibTrfase_sf"/>
</dbReference>
<proteinExistence type="inferred from homology"/>
<keyword evidence="12" id="KW-1185">Reference proteome</keyword>
<protein>
    <recommendedName>
        <fullName evidence="4 10">Nicotinate-nucleotide--dimethylbenzimidazole phosphoribosyltransferase</fullName>
        <shortName evidence="10">NN:DBI PRT</shortName>
        <ecNumber evidence="3 10">2.4.2.21</ecNumber>
    </recommendedName>
    <alternativeName>
        <fullName evidence="8 10">N(1)-alpha-phosphoribosyltransferase</fullName>
    </alternativeName>
</protein>
<dbReference type="Gene3D" id="1.10.1610.10">
    <property type="match status" value="1"/>
</dbReference>
<feature type="active site" description="Proton acceptor" evidence="10">
    <location>
        <position position="311"/>
    </location>
</feature>